<dbReference type="GO" id="GO:0005737">
    <property type="term" value="C:cytoplasm"/>
    <property type="evidence" value="ECO:0007669"/>
    <property type="project" value="UniProtKB-ARBA"/>
</dbReference>
<reference evidence="14" key="1">
    <citation type="submission" date="2019-05" db="EMBL/GenBank/DDBJ databases">
        <title>Complete genome sequencing of Dialister sp. strain 5BBH33.</title>
        <authorList>
            <person name="Sakamoto M."/>
            <person name="Murakami T."/>
            <person name="Mori H."/>
        </authorList>
    </citation>
    <scope>NUCLEOTIDE SEQUENCE [LARGE SCALE GENOMIC DNA]</scope>
    <source>
        <strain evidence="14">5BBH33</strain>
    </source>
</reference>
<dbReference type="NCBIfam" id="NF045485">
    <property type="entry name" value="FPPsyn"/>
    <property type="match status" value="1"/>
</dbReference>
<dbReference type="PANTHER" id="PTHR43281:SF1">
    <property type="entry name" value="FARNESYL DIPHOSPHATE SYNTHASE"/>
    <property type="match status" value="1"/>
</dbReference>
<dbReference type="PROSITE" id="PS00723">
    <property type="entry name" value="POLYPRENYL_SYNTHASE_1"/>
    <property type="match status" value="1"/>
</dbReference>
<evidence type="ECO:0000256" key="4">
    <source>
        <dbReference type="ARBA" id="ARBA00015100"/>
    </source>
</evidence>
<proteinExistence type="inferred from homology"/>
<dbReference type="GO" id="GO:0016114">
    <property type="term" value="P:terpenoid biosynthetic process"/>
    <property type="evidence" value="ECO:0007669"/>
    <property type="project" value="UniProtKB-ARBA"/>
</dbReference>
<evidence type="ECO:0000256" key="9">
    <source>
        <dbReference type="ARBA" id="ARBA00032380"/>
    </source>
</evidence>
<dbReference type="SFLD" id="SFLDG01017">
    <property type="entry name" value="Polyprenyl_Transferase_Like"/>
    <property type="match status" value="1"/>
</dbReference>
<name>A0A8D4UUA0_9FIRM</name>
<comment type="catalytic activity">
    <reaction evidence="11">
        <text>isopentenyl diphosphate + (2E)-geranyl diphosphate = (2E,6E)-farnesyl diphosphate + diphosphate</text>
        <dbReference type="Rhea" id="RHEA:19361"/>
        <dbReference type="ChEBI" id="CHEBI:33019"/>
        <dbReference type="ChEBI" id="CHEBI:58057"/>
        <dbReference type="ChEBI" id="CHEBI:128769"/>
        <dbReference type="ChEBI" id="CHEBI:175763"/>
        <dbReference type="EC" id="2.5.1.10"/>
    </reaction>
</comment>
<organism evidence="13 14">
    <name type="scientific">Dialister hominis</name>
    <dbReference type="NCBI Taxonomy" id="2582419"/>
    <lineage>
        <taxon>Bacteria</taxon>
        <taxon>Bacillati</taxon>
        <taxon>Bacillota</taxon>
        <taxon>Negativicutes</taxon>
        <taxon>Veillonellales</taxon>
        <taxon>Veillonellaceae</taxon>
        <taxon>Dialister</taxon>
    </lineage>
</organism>
<keyword evidence="5 12" id="KW-0808">Transferase</keyword>
<keyword evidence="6" id="KW-0479">Metal-binding</keyword>
<dbReference type="GO" id="GO:0046872">
    <property type="term" value="F:metal ion binding"/>
    <property type="evidence" value="ECO:0007669"/>
    <property type="project" value="UniProtKB-KW"/>
</dbReference>
<dbReference type="Gene3D" id="1.10.600.10">
    <property type="entry name" value="Farnesyl Diphosphate Synthase"/>
    <property type="match status" value="1"/>
</dbReference>
<dbReference type="InterPro" id="IPR053378">
    <property type="entry name" value="Prenyl_diphosphate_synthase"/>
</dbReference>
<dbReference type="SUPFAM" id="SSF48576">
    <property type="entry name" value="Terpenoid synthases"/>
    <property type="match status" value="1"/>
</dbReference>
<accession>A0A8D4UUA0</accession>
<dbReference type="GO" id="GO:0004337">
    <property type="term" value="F:(2E,6E)-farnesyl diphosphate synthase activity"/>
    <property type="evidence" value="ECO:0007669"/>
    <property type="project" value="UniProtKB-EC"/>
</dbReference>
<dbReference type="EMBL" id="AP019697">
    <property type="protein sequence ID" value="BBK25004.1"/>
    <property type="molecule type" value="Genomic_DNA"/>
</dbReference>
<gene>
    <name evidence="13" type="ORF">Dia5BBH33_09390</name>
</gene>
<dbReference type="OrthoDB" id="9805316at2"/>
<dbReference type="AlphaFoldDB" id="A0A8D4UUA0"/>
<dbReference type="FunFam" id="1.10.600.10:FF:000001">
    <property type="entry name" value="Geranylgeranyl diphosphate synthase"/>
    <property type="match status" value="1"/>
</dbReference>
<dbReference type="SFLD" id="SFLDS00005">
    <property type="entry name" value="Isoprenoid_Synthase_Type_I"/>
    <property type="match status" value="1"/>
</dbReference>
<protein>
    <recommendedName>
        <fullName evidence="4">Farnesyl diphosphate synthase</fullName>
        <ecNumber evidence="3">2.5.1.10</ecNumber>
    </recommendedName>
    <alternativeName>
        <fullName evidence="10">(2E,6E)-farnesyl diphosphate synthase</fullName>
    </alternativeName>
    <alternativeName>
        <fullName evidence="9">Geranyltranstransferase</fullName>
    </alternativeName>
</protein>
<evidence type="ECO:0000256" key="2">
    <source>
        <dbReference type="ARBA" id="ARBA00006706"/>
    </source>
</evidence>
<evidence type="ECO:0000256" key="12">
    <source>
        <dbReference type="RuleBase" id="RU004466"/>
    </source>
</evidence>
<dbReference type="EC" id="2.5.1.10" evidence="3"/>
<sequence>MIGSLLNEKKADIDKELANLLADNGSELYKSMNYSLLAGGKRLRPALFLMLLEIFGLEARSYMKVACAIECIHTYSLIHDDLPAMDNDDYRRGKLTNHKIFGPGMATMAGDGLLTYAFELISNQENISPDTRCYLISILAKAAGPDGMVGGQALDIISEGHSSSLPELRKMDSLKTGCLICAPIDMAALIAKCDEEMQKSLHEFAVHLGLLFQITDDLLDVHGSLKEMGKLPGQDEKSLKSTYVTILGEGKAQELANAENRRAKAAISKLGSSFERLNDLADYVLARAN</sequence>
<dbReference type="KEGG" id="dho:Dia5BBH33_09390"/>
<evidence type="ECO:0000256" key="7">
    <source>
        <dbReference type="ARBA" id="ARBA00022842"/>
    </source>
</evidence>
<evidence type="ECO:0000256" key="5">
    <source>
        <dbReference type="ARBA" id="ARBA00022679"/>
    </source>
</evidence>
<evidence type="ECO:0000256" key="8">
    <source>
        <dbReference type="ARBA" id="ARBA00023229"/>
    </source>
</evidence>
<dbReference type="InterPro" id="IPR033749">
    <property type="entry name" value="Polyprenyl_synt_CS"/>
</dbReference>
<keyword evidence="7" id="KW-0460">Magnesium</keyword>
<dbReference type="Pfam" id="PF00348">
    <property type="entry name" value="polyprenyl_synt"/>
    <property type="match status" value="1"/>
</dbReference>
<evidence type="ECO:0000313" key="13">
    <source>
        <dbReference type="EMBL" id="BBK25004.1"/>
    </source>
</evidence>
<evidence type="ECO:0000256" key="10">
    <source>
        <dbReference type="ARBA" id="ARBA00032873"/>
    </source>
</evidence>
<comment type="cofactor">
    <cofactor evidence="1">
        <name>Mg(2+)</name>
        <dbReference type="ChEBI" id="CHEBI:18420"/>
    </cofactor>
</comment>
<evidence type="ECO:0000256" key="11">
    <source>
        <dbReference type="ARBA" id="ARBA00049399"/>
    </source>
</evidence>
<dbReference type="RefSeq" id="WP_108849734.1">
    <property type="nucleotide sequence ID" value="NZ_AP019697.1"/>
</dbReference>
<dbReference type="InterPro" id="IPR008949">
    <property type="entry name" value="Isoprenoid_synthase_dom_sf"/>
</dbReference>
<dbReference type="GeneID" id="92716152"/>
<dbReference type="PANTHER" id="PTHR43281">
    <property type="entry name" value="FARNESYL DIPHOSPHATE SYNTHASE"/>
    <property type="match status" value="1"/>
</dbReference>
<comment type="similarity">
    <text evidence="2 12">Belongs to the FPP/GGPP synthase family.</text>
</comment>
<evidence type="ECO:0000256" key="1">
    <source>
        <dbReference type="ARBA" id="ARBA00001946"/>
    </source>
</evidence>
<keyword evidence="8" id="KW-0414">Isoprene biosynthesis</keyword>
<dbReference type="InterPro" id="IPR000092">
    <property type="entry name" value="Polyprenyl_synt"/>
</dbReference>
<evidence type="ECO:0000256" key="6">
    <source>
        <dbReference type="ARBA" id="ARBA00022723"/>
    </source>
</evidence>
<evidence type="ECO:0000313" key="14">
    <source>
        <dbReference type="Proteomes" id="UP000320585"/>
    </source>
</evidence>
<evidence type="ECO:0000256" key="3">
    <source>
        <dbReference type="ARBA" id="ARBA00012439"/>
    </source>
</evidence>
<dbReference type="CDD" id="cd00685">
    <property type="entry name" value="Trans_IPPS_HT"/>
    <property type="match status" value="1"/>
</dbReference>
<dbReference type="Proteomes" id="UP000320585">
    <property type="component" value="Chromosome"/>
</dbReference>
<dbReference type="PROSITE" id="PS00444">
    <property type="entry name" value="POLYPRENYL_SYNTHASE_2"/>
    <property type="match status" value="1"/>
</dbReference>
<keyword evidence="14" id="KW-1185">Reference proteome</keyword>